<dbReference type="EC" id="1.3.7.8" evidence="5"/>
<dbReference type="AlphaFoldDB" id="A0A3B0QSB1"/>
<dbReference type="NCBIfam" id="TIGR02260">
    <property type="entry name" value="benz_CoA_red_B"/>
    <property type="match status" value="1"/>
</dbReference>
<evidence type="ECO:0000313" key="5">
    <source>
        <dbReference type="EMBL" id="VAV84574.1"/>
    </source>
</evidence>
<protein>
    <submittedName>
        <fullName evidence="5">Benzoyl-CoA reductase subunit B</fullName>
        <ecNumber evidence="5">1.3.7.8</ecNumber>
    </submittedName>
</protein>
<dbReference type="PANTHER" id="PTHR30548">
    <property type="entry name" value="2-HYDROXYGLUTARYL-COA DEHYDRATASE, D-COMPONENT-RELATED"/>
    <property type="match status" value="1"/>
</dbReference>
<dbReference type="InterPro" id="IPR010327">
    <property type="entry name" value="FldB/FldC_alpha/beta"/>
</dbReference>
<dbReference type="Gene3D" id="3.40.50.11890">
    <property type="match status" value="1"/>
</dbReference>
<dbReference type="InterPro" id="IPR011955">
    <property type="entry name" value="Benzoyl_CoA_Rdtase_B"/>
</dbReference>
<dbReference type="Gene3D" id="3.40.50.11900">
    <property type="match status" value="1"/>
</dbReference>
<dbReference type="PANTHER" id="PTHR30548:SF4">
    <property type="entry name" value="SUBUNIT OF OXYGEN-SENSITIVE 2-HYDROXYISOCAPROYL-COA DEHYDRATASE"/>
    <property type="match status" value="1"/>
</dbReference>
<organism evidence="5">
    <name type="scientific">hydrothermal vent metagenome</name>
    <dbReference type="NCBI Taxonomy" id="652676"/>
    <lineage>
        <taxon>unclassified sequences</taxon>
        <taxon>metagenomes</taxon>
        <taxon>ecological metagenomes</taxon>
    </lineage>
</organism>
<gene>
    <name evidence="5" type="ORF">MNBD_BACTEROID02-541</name>
</gene>
<dbReference type="Pfam" id="PF06050">
    <property type="entry name" value="HGD-D"/>
    <property type="match status" value="1"/>
</dbReference>
<sequence length="428" mass="49447">MSKIAQKEKSMILQKEMVEGLFNDLANAKELGKKVCYTFIPGNLSELIQTFDMLPVYPEINALQNAMRKKSGGYIKEAERNAHSEDVCTYVKCDIGMMMKGNIGPTGQKLPKPDVLLLSYTGCFTFLKWFETLKREYPDAKVIMVHTPYQENGEITPEMTQYMVKQFKEEVIPQMEEVTGIKFDEKKLKQHLVLSAEAEDWITKIFDTTKHKPSPIDAYFAGVYYIGPINIGFRGTQKAVDYYKELYKEILIRIEKGQGPITPEGEMKEEKYRLVVEGPPNWTSFREFWKIFYDMGAVIVASSYTKVGGVYDYGWRHDPERPLEALAEYCMNCYTNMNIPQRIELLKKCIVDYDADGYITNSIKSCNSFSAGQLGMMREIEDSLEVPVGFIESDLVDPRYFSYSNIKNRLESYFQMLEQRKKMEIETV</sequence>
<dbReference type="GO" id="GO:0018522">
    <property type="term" value="F:benzoyl-CoA reductase activity"/>
    <property type="evidence" value="ECO:0007669"/>
    <property type="project" value="UniProtKB-EC"/>
</dbReference>
<evidence type="ECO:0000256" key="2">
    <source>
        <dbReference type="ARBA" id="ARBA00022723"/>
    </source>
</evidence>
<keyword evidence="4" id="KW-0411">Iron-sulfur</keyword>
<keyword evidence="3" id="KW-0408">Iron</keyword>
<keyword evidence="5" id="KW-0560">Oxidoreductase</keyword>
<comment type="similarity">
    <text evidence="1">Belongs to the FldB/FldC dehydratase alpha/beta subunit family.</text>
</comment>
<evidence type="ECO:0000256" key="4">
    <source>
        <dbReference type="ARBA" id="ARBA00023014"/>
    </source>
</evidence>
<accession>A0A3B0QSB1</accession>
<dbReference type="GO" id="GO:0051536">
    <property type="term" value="F:iron-sulfur cluster binding"/>
    <property type="evidence" value="ECO:0007669"/>
    <property type="project" value="UniProtKB-KW"/>
</dbReference>
<proteinExistence type="inferred from homology"/>
<dbReference type="EMBL" id="UOEB01000169">
    <property type="protein sequence ID" value="VAV84574.1"/>
    <property type="molecule type" value="Genomic_DNA"/>
</dbReference>
<keyword evidence="2" id="KW-0479">Metal-binding</keyword>
<dbReference type="GO" id="GO:0046872">
    <property type="term" value="F:metal ion binding"/>
    <property type="evidence" value="ECO:0007669"/>
    <property type="project" value="UniProtKB-KW"/>
</dbReference>
<name>A0A3B0QSB1_9ZZZZ</name>
<evidence type="ECO:0000256" key="3">
    <source>
        <dbReference type="ARBA" id="ARBA00023004"/>
    </source>
</evidence>
<evidence type="ECO:0000256" key="1">
    <source>
        <dbReference type="ARBA" id="ARBA00005806"/>
    </source>
</evidence>
<reference evidence="5" key="1">
    <citation type="submission" date="2018-06" db="EMBL/GenBank/DDBJ databases">
        <authorList>
            <person name="Zhirakovskaya E."/>
        </authorList>
    </citation>
    <scope>NUCLEOTIDE SEQUENCE</scope>
</reference>